<evidence type="ECO:0000313" key="10">
    <source>
        <dbReference type="EMBL" id="MDQ0159161.1"/>
    </source>
</evidence>
<feature type="binding site" evidence="7">
    <location>
        <position position="248"/>
    </location>
    <ligand>
        <name>carbamoyl phosphate</name>
        <dbReference type="ChEBI" id="CHEBI:58228"/>
    </ligand>
</feature>
<name>A0ABT9VDV9_9BACI</name>
<organism evidence="10 11">
    <name type="scientific">Alkalibacillus salilacus</name>
    <dbReference type="NCBI Taxonomy" id="284582"/>
    <lineage>
        <taxon>Bacteria</taxon>
        <taxon>Bacillati</taxon>
        <taxon>Bacillota</taxon>
        <taxon>Bacilli</taxon>
        <taxon>Bacillales</taxon>
        <taxon>Bacillaceae</taxon>
        <taxon>Alkalibacillus</taxon>
    </lineage>
</organism>
<dbReference type="PROSITE" id="PS00097">
    <property type="entry name" value="CARBAMOYLTRANSFERASE"/>
    <property type="match status" value="1"/>
</dbReference>
<dbReference type="PRINTS" id="PR00101">
    <property type="entry name" value="ATCASE"/>
</dbReference>
<evidence type="ECO:0000259" key="8">
    <source>
        <dbReference type="Pfam" id="PF00185"/>
    </source>
</evidence>
<comment type="caution">
    <text evidence="10">The sequence shown here is derived from an EMBL/GenBank/DDBJ whole genome shotgun (WGS) entry which is preliminary data.</text>
</comment>
<keyword evidence="3 7" id="KW-0808">Transferase</keyword>
<dbReference type="InterPro" id="IPR006132">
    <property type="entry name" value="Asp/Orn_carbamoyltranf_P-bd"/>
</dbReference>
<feature type="binding site" evidence="7">
    <location>
        <position position="76"/>
    </location>
    <ligand>
        <name>L-aspartate</name>
        <dbReference type="ChEBI" id="CHEBI:29991"/>
    </ligand>
</feature>
<feature type="binding site" evidence="7">
    <location>
        <position position="208"/>
    </location>
    <ligand>
        <name>L-aspartate</name>
        <dbReference type="ChEBI" id="CHEBI:29991"/>
    </ligand>
</feature>
<comment type="catalytic activity">
    <reaction evidence="6 7">
        <text>carbamoyl phosphate + L-aspartate = N-carbamoyl-L-aspartate + phosphate + H(+)</text>
        <dbReference type="Rhea" id="RHEA:20013"/>
        <dbReference type="ChEBI" id="CHEBI:15378"/>
        <dbReference type="ChEBI" id="CHEBI:29991"/>
        <dbReference type="ChEBI" id="CHEBI:32814"/>
        <dbReference type="ChEBI" id="CHEBI:43474"/>
        <dbReference type="ChEBI" id="CHEBI:58228"/>
        <dbReference type="EC" id="2.1.3.2"/>
    </reaction>
</comment>
<dbReference type="RefSeq" id="WP_306975408.1">
    <property type="nucleotide sequence ID" value="NZ_JAUSTQ010000003.1"/>
</dbReference>
<dbReference type="InterPro" id="IPR006130">
    <property type="entry name" value="Asp/Orn_carbamoylTrfase"/>
</dbReference>
<dbReference type="GO" id="GO:0004070">
    <property type="term" value="F:aspartate carbamoyltransferase activity"/>
    <property type="evidence" value="ECO:0007669"/>
    <property type="project" value="UniProtKB-EC"/>
</dbReference>
<dbReference type="Pfam" id="PF00185">
    <property type="entry name" value="OTCace"/>
    <property type="match status" value="1"/>
</dbReference>
<feature type="domain" description="Aspartate/ornithine carbamoyltransferase Asp/Orn-binding" evidence="8">
    <location>
        <begin position="145"/>
        <end position="284"/>
    </location>
</feature>
<feature type="binding site" evidence="7">
    <location>
        <position position="49"/>
    </location>
    <ligand>
        <name>carbamoyl phosphate</name>
        <dbReference type="ChEBI" id="CHEBI:58228"/>
    </ligand>
</feature>
<feature type="binding site" evidence="7">
    <location>
        <position position="247"/>
    </location>
    <ligand>
        <name>carbamoyl phosphate</name>
        <dbReference type="ChEBI" id="CHEBI:58228"/>
    </ligand>
</feature>
<keyword evidence="11" id="KW-1185">Reference proteome</keyword>
<evidence type="ECO:0000259" key="9">
    <source>
        <dbReference type="Pfam" id="PF02729"/>
    </source>
</evidence>
<dbReference type="SUPFAM" id="SSF53671">
    <property type="entry name" value="Aspartate/ornithine carbamoyltransferase"/>
    <property type="match status" value="1"/>
</dbReference>
<evidence type="ECO:0000256" key="7">
    <source>
        <dbReference type="HAMAP-Rule" id="MF_00001"/>
    </source>
</evidence>
<comment type="pathway">
    <text evidence="1 7">Pyrimidine metabolism; UMP biosynthesis via de novo pathway; (S)-dihydroorotate from bicarbonate: step 2/3.</text>
</comment>
<dbReference type="InterPro" id="IPR036901">
    <property type="entry name" value="Asp/Orn_carbamoylTrfase_sf"/>
</dbReference>
<dbReference type="PANTHER" id="PTHR45753:SF6">
    <property type="entry name" value="ASPARTATE CARBAMOYLTRANSFERASE"/>
    <property type="match status" value="1"/>
</dbReference>
<dbReference type="HAMAP" id="MF_00001">
    <property type="entry name" value="Asp_carb_tr"/>
    <property type="match status" value="1"/>
</dbReference>
<reference evidence="10 11" key="1">
    <citation type="submission" date="2023-07" db="EMBL/GenBank/DDBJ databases">
        <title>Genomic Encyclopedia of Type Strains, Phase IV (KMG-IV): sequencing the most valuable type-strain genomes for metagenomic binning, comparative biology and taxonomic classification.</title>
        <authorList>
            <person name="Goeker M."/>
        </authorList>
    </citation>
    <scope>NUCLEOTIDE SEQUENCE [LARGE SCALE GENOMIC DNA]</scope>
    <source>
        <strain evidence="10 11">DSM 16460</strain>
    </source>
</reference>
<protein>
    <recommendedName>
        <fullName evidence="7">Aspartate carbamoyltransferase</fullName>
        <ecNumber evidence="7">2.1.3.2</ecNumber>
    </recommendedName>
    <alternativeName>
        <fullName evidence="7">Aspartate transcarbamylase</fullName>
        <shortName evidence="7">ATCase</shortName>
    </alternativeName>
</protein>
<evidence type="ECO:0000256" key="1">
    <source>
        <dbReference type="ARBA" id="ARBA00004852"/>
    </source>
</evidence>
<dbReference type="InterPro" id="IPR002082">
    <property type="entry name" value="Asp_carbamoyltransf"/>
</dbReference>
<dbReference type="Gene3D" id="3.40.50.1370">
    <property type="entry name" value="Aspartate/ornithine carbamoyltransferase"/>
    <property type="match status" value="2"/>
</dbReference>
<dbReference type="InterPro" id="IPR006131">
    <property type="entry name" value="Asp_carbamoyltransf_Asp/Orn-bd"/>
</dbReference>
<comment type="subunit">
    <text evidence="7">Heterododecamer (2C3:3R2) of six catalytic PyrB chains organized as two trimers (C3), and six regulatory PyrI chains organized as three dimers (R2).</text>
</comment>
<proteinExistence type="inferred from homology"/>
<gene>
    <name evidence="7" type="primary">pyrB</name>
    <name evidence="10" type="ORF">J2S77_001125</name>
</gene>
<dbReference type="PRINTS" id="PR00100">
    <property type="entry name" value="AOTCASE"/>
</dbReference>
<evidence type="ECO:0000256" key="6">
    <source>
        <dbReference type="ARBA" id="ARBA00048859"/>
    </source>
</evidence>
<dbReference type="NCBIfam" id="NF002032">
    <property type="entry name" value="PRK00856.1"/>
    <property type="match status" value="1"/>
</dbReference>
<feature type="binding site" evidence="7">
    <location>
        <position position="48"/>
    </location>
    <ligand>
        <name>carbamoyl phosphate</name>
        <dbReference type="ChEBI" id="CHEBI:58228"/>
    </ligand>
</feature>
<feature type="binding site" evidence="7">
    <location>
        <position position="125"/>
    </location>
    <ligand>
        <name>carbamoyl phosphate</name>
        <dbReference type="ChEBI" id="CHEBI:58228"/>
    </ligand>
</feature>
<accession>A0ABT9VDV9</accession>
<evidence type="ECO:0000256" key="2">
    <source>
        <dbReference type="ARBA" id="ARBA00008896"/>
    </source>
</evidence>
<feature type="binding site" evidence="7">
    <location>
        <position position="158"/>
    </location>
    <ligand>
        <name>L-aspartate</name>
        <dbReference type="ChEBI" id="CHEBI:29991"/>
    </ligand>
</feature>
<dbReference type="NCBIfam" id="TIGR00670">
    <property type="entry name" value="asp_carb_tr"/>
    <property type="match status" value="1"/>
</dbReference>
<sequence length="297" mass="33488">MNLYQMDDLSNEDIHNVLQVAEQYKRGERNQSFDGRTGTLLFYEPSTRTKMSFDMACQKLNIPVLPFSEATSSVTKGESLYDTVKTIEAIGADFVVIRHPDANYFAQLTDINIPVINGGDGTGEHPTQCLLDLMTIKEQFQEFAGLTVTICGDIRHSRVARSNAFTLNRLGVHVKLSAPEAWQDDTLPFPYLSIDDAVRDSDVIMLLRVQTERHDSPVSLEHYLTSYGLTIERAKRMRTNSMVMHPAPVNRGVEIDSNLIESEKSFIFKQMENGVYVRQAVIDLLLNQGGIHNEKTD</sequence>
<evidence type="ECO:0000256" key="5">
    <source>
        <dbReference type="ARBA" id="ARBA00043884"/>
    </source>
</evidence>
<feature type="binding site" evidence="7">
    <location>
        <position position="98"/>
    </location>
    <ligand>
        <name>carbamoyl phosphate</name>
        <dbReference type="ChEBI" id="CHEBI:58228"/>
    </ligand>
</feature>
<dbReference type="Pfam" id="PF02729">
    <property type="entry name" value="OTCace_N"/>
    <property type="match status" value="1"/>
</dbReference>
<feature type="domain" description="Aspartate/ornithine carbamoyltransferase carbamoyl-P binding" evidence="9">
    <location>
        <begin position="2"/>
        <end position="138"/>
    </location>
</feature>
<comment type="function">
    <text evidence="5 7">Catalyzes the condensation of carbamoyl phosphate and aspartate to form carbamoyl aspartate and inorganic phosphate, the committed step in the de novo pyrimidine nucleotide biosynthesis pathway.</text>
</comment>
<keyword evidence="4 7" id="KW-0665">Pyrimidine biosynthesis</keyword>
<comment type="similarity">
    <text evidence="2 7">Belongs to the aspartate/ornithine carbamoyltransferase superfamily. ATCase family.</text>
</comment>
<evidence type="ECO:0000256" key="4">
    <source>
        <dbReference type="ARBA" id="ARBA00022975"/>
    </source>
</evidence>
<dbReference type="Proteomes" id="UP001224359">
    <property type="component" value="Unassembled WGS sequence"/>
</dbReference>
<dbReference type="EMBL" id="JAUSTQ010000003">
    <property type="protein sequence ID" value="MDQ0159161.1"/>
    <property type="molecule type" value="Genomic_DNA"/>
</dbReference>
<dbReference type="PANTHER" id="PTHR45753">
    <property type="entry name" value="ORNITHINE CARBAMOYLTRANSFERASE, MITOCHONDRIAL"/>
    <property type="match status" value="1"/>
</dbReference>
<evidence type="ECO:0000313" key="11">
    <source>
        <dbReference type="Proteomes" id="UP001224359"/>
    </source>
</evidence>
<feature type="binding site" evidence="7">
    <location>
        <position position="128"/>
    </location>
    <ligand>
        <name>carbamoyl phosphate</name>
        <dbReference type="ChEBI" id="CHEBI:58228"/>
    </ligand>
</feature>
<evidence type="ECO:0000256" key="3">
    <source>
        <dbReference type="ARBA" id="ARBA00022679"/>
    </source>
</evidence>
<dbReference type="EC" id="2.1.3.2" evidence="7"/>